<keyword evidence="2" id="KW-1185">Reference proteome</keyword>
<feature type="non-terminal residue" evidence="1">
    <location>
        <position position="1"/>
    </location>
</feature>
<gene>
    <name evidence="1" type="ORF">SPELUC_LOCUS7251</name>
</gene>
<dbReference type="Proteomes" id="UP000789366">
    <property type="component" value="Unassembled WGS sequence"/>
</dbReference>
<dbReference type="EMBL" id="CAJVPW010009352">
    <property type="protein sequence ID" value="CAG8604321.1"/>
    <property type="molecule type" value="Genomic_DNA"/>
</dbReference>
<organism evidence="1 2">
    <name type="scientific">Cetraspora pellucida</name>
    <dbReference type="NCBI Taxonomy" id="1433469"/>
    <lineage>
        <taxon>Eukaryota</taxon>
        <taxon>Fungi</taxon>
        <taxon>Fungi incertae sedis</taxon>
        <taxon>Mucoromycota</taxon>
        <taxon>Glomeromycotina</taxon>
        <taxon>Glomeromycetes</taxon>
        <taxon>Diversisporales</taxon>
        <taxon>Gigasporaceae</taxon>
        <taxon>Cetraspora</taxon>
    </lineage>
</organism>
<protein>
    <submittedName>
        <fullName evidence="1">11301_t:CDS:1</fullName>
    </submittedName>
</protein>
<comment type="caution">
    <text evidence="1">The sequence shown here is derived from an EMBL/GenBank/DDBJ whole genome shotgun (WGS) entry which is preliminary data.</text>
</comment>
<evidence type="ECO:0000313" key="1">
    <source>
        <dbReference type="EMBL" id="CAG8604321.1"/>
    </source>
</evidence>
<accession>A0ACA9MQ31</accession>
<reference evidence="1" key="1">
    <citation type="submission" date="2021-06" db="EMBL/GenBank/DDBJ databases">
        <authorList>
            <person name="Kallberg Y."/>
            <person name="Tangrot J."/>
            <person name="Rosling A."/>
        </authorList>
    </citation>
    <scope>NUCLEOTIDE SEQUENCE</scope>
    <source>
        <strain evidence="1">28 12/20/2015</strain>
    </source>
</reference>
<evidence type="ECO:0000313" key="2">
    <source>
        <dbReference type="Proteomes" id="UP000789366"/>
    </source>
</evidence>
<name>A0ACA9MQ31_9GLOM</name>
<sequence length="68" mass="8051">NSEKSVKSFYKAANSIYKAWNKACEPNYERYDIFFLEKVWLNESRILYDLTKNITKKVIVLVNADDLV</sequence>
<proteinExistence type="predicted"/>